<evidence type="ECO:0000313" key="1">
    <source>
        <dbReference type="EMBL" id="KAF9601788.1"/>
    </source>
</evidence>
<dbReference type="GO" id="GO:0048367">
    <property type="term" value="P:shoot system development"/>
    <property type="evidence" value="ECO:0007669"/>
    <property type="project" value="InterPro"/>
</dbReference>
<dbReference type="EMBL" id="JADFTS010000006">
    <property type="protein sequence ID" value="KAF9601788.1"/>
    <property type="molecule type" value="Genomic_DNA"/>
</dbReference>
<dbReference type="PANTHER" id="PTHR33070">
    <property type="entry name" value="OS06G0725500 PROTEIN"/>
    <property type="match status" value="1"/>
</dbReference>
<dbReference type="Pfam" id="PF03087">
    <property type="entry name" value="BPS1"/>
    <property type="match status" value="1"/>
</dbReference>
<reference evidence="1 2" key="1">
    <citation type="submission" date="2020-10" db="EMBL/GenBank/DDBJ databases">
        <title>The Coptis chinensis genome and diversification of protoberbering-type alkaloids.</title>
        <authorList>
            <person name="Wang B."/>
            <person name="Shu S."/>
            <person name="Song C."/>
            <person name="Liu Y."/>
        </authorList>
    </citation>
    <scope>NUCLEOTIDE SEQUENCE [LARGE SCALE GENOMIC DNA]</scope>
    <source>
        <strain evidence="1">HL-2020</strain>
        <tissue evidence="1">Leaf</tissue>
    </source>
</reference>
<sequence length="138" mass="15509">MKEMMKISASSLINEDSEMATILSEVEMITQAEFNRLLSFIVGKKAKSTRNSWSMVSKMKLRPEVCDAKDNDASELAKADAALKNLISHKSSKEVDVKSVQKPLETLGMSIQGLEDDLETIFRRFIKTRVSLLNILNQ</sequence>
<dbReference type="OrthoDB" id="1887724at2759"/>
<dbReference type="AlphaFoldDB" id="A0A835HPF9"/>
<dbReference type="PANTHER" id="PTHR33070:SF120">
    <property type="entry name" value="EXPRESSED PROTEIN"/>
    <property type="match status" value="1"/>
</dbReference>
<proteinExistence type="predicted"/>
<accession>A0A835HPF9</accession>
<dbReference type="GO" id="GO:0048364">
    <property type="term" value="P:root development"/>
    <property type="evidence" value="ECO:0007669"/>
    <property type="project" value="InterPro"/>
</dbReference>
<comment type="caution">
    <text evidence="1">The sequence shown here is derived from an EMBL/GenBank/DDBJ whole genome shotgun (WGS) entry which is preliminary data.</text>
</comment>
<name>A0A835HPF9_9MAGN</name>
<dbReference type="InterPro" id="IPR004320">
    <property type="entry name" value="BPS1_pln"/>
</dbReference>
<dbReference type="Proteomes" id="UP000631114">
    <property type="component" value="Unassembled WGS sequence"/>
</dbReference>
<keyword evidence="2" id="KW-1185">Reference proteome</keyword>
<evidence type="ECO:0000313" key="2">
    <source>
        <dbReference type="Proteomes" id="UP000631114"/>
    </source>
</evidence>
<protein>
    <submittedName>
        <fullName evidence="1">Uncharacterized protein</fullName>
    </submittedName>
</protein>
<organism evidence="1 2">
    <name type="scientific">Coptis chinensis</name>
    <dbReference type="NCBI Taxonomy" id="261450"/>
    <lineage>
        <taxon>Eukaryota</taxon>
        <taxon>Viridiplantae</taxon>
        <taxon>Streptophyta</taxon>
        <taxon>Embryophyta</taxon>
        <taxon>Tracheophyta</taxon>
        <taxon>Spermatophyta</taxon>
        <taxon>Magnoliopsida</taxon>
        <taxon>Ranunculales</taxon>
        <taxon>Ranunculaceae</taxon>
        <taxon>Coptidoideae</taxon>
        <taxon>Coptis</taxon>
    </lineage>
</organism>
<gene>
    <name evidence="1" type="ORF">IFM89_022956</name>
</gene>